<organism evidence="4 6">
    <name type="scientific">Nocardia cyriacigeorgica</name>
    <dbReference type="NCBI Taxonomy" id="135487"/>
    <lineage>
        <taxon>Bacteria</taxon>
        <taxon>Bacillati</taxon>
        <taxon>Actinomycetota</taxon>
        <taxon>Actinomycetes</taxon>
        <taxon>Mycobacteriales</taxon>
        <taxon>Nocardiaceae</taxon>
        <taxon>Nocardia</taxon>
    </lineage>
</organism>
<dbReference type="CDD" id="cd02440">
    <property type="entry name" value="AdoMet_MTases"/>
    <property type="match status" value="1"/>
</dbReference>
<keyword evidence="2 4" id="KW-0808">Transferase</keyword>
<dbReference type="Proteomes" id="UP000470876">
    <property type="component" value="Unassembled WGS sequence"/>
</dbReference>
<dbReference type="PROSITE" id="PS51682">
    <property type="entry name" value="SAM_OMT_I"/>
    <property type="match status" value="1"/>
</dbReference>
<evidence type="ECO:0000256" key="1">
    <source>
        <dbReference type="ARBA" id="ARBA00022603"/>
    </source>
</evidence>
<evidence type="ECO:0000313" key="6">
    <source>
        <dbReference type="Proteomes" id="UP000468928"/>
    </source>
</evidence>
<gene>
    <name evidence="4" type="ORF">GV789_20390</name>
    <name evidence="5" type="ORF">GV794_18845</name>
</gene>
<dbReference type="EMBL" id="JAAGUZ010000060">
    <property type="protein sequence ID" value="NEW46791.1"/>
    <property type="molecule type" value="Genomic_DNA"/>
</dbReference>
<evidence type="ECO:0000256" key="2">
    <source>
        <dbReference type="ARBA" id="ARBA00022679"/>
    </source>
</evidence>
<dbReference type="SUPFAM" id="SSF53335">
    <property type="entry name" value="S-adenosyl-L-methionine-dependent methyltransferases"/>
    <property type="match status" value="1"/>
</dbReference>
<proteinExistence type="predicted"/>
<accession>A0A6P1DB45</accession>
<evidence type="ECO:0000313" key="4">
    <source>
        <dbReference type="EMBL" id="NEW46791.1"/>
    </source>
</evidence>
<dbReference type="Pfam" id="PF13578">
    <property type="entry name" value="Methyltransf_24"/>
    <property type="match status" value="1"/>
</dbReference>
<dbReference type="PANTHER" id="PTHR43167:SF1">
    <property type="entry name" value="PUTATIVE (AFU_ORTHOLOGUE AFUA_6G01830)-RELATED"/>
    <property type="match status" value="1"/>
</dbReference>
<dbReference type="GO" id="GO:0008171">
    <property type="term" value="F:O-methyltransferase activity"/>
    <property type="evidence" value="ECO:0007669"/>
    <property type="project" value="InterPro"/>
</dbReference>
<keyword evidence="3" id="KW-0949">S-adenosyl-L-methionine</keyword>
<keyword evidence="7" id="KW-1185">Reference proteome</keyword>
<evidence type="ECO:0000313" key="7">
    <source>
        <dbReference type="Proteomes" id="UP000470876"/>
    </source>
</evidence>
<dbReference type="EMBL" id="JAAGUX010000035">
    <property type="protein sequence ID" value="NEW57698.1"/>
    <property type="molecule type" value="Genomic_DNA"/>
</dbReference>
<comment type="caution">
    <text evidence="4">The sequence shown here is derived from an EMBL/GenBank/DDBJ whole genome shotgun (WGS) entry which is preliminary data.</text>
</comment>
<dbReference type="AlphaFoldDB" id="A0A6P1DB45"/>
<dbReference type="InterPro" id="IPR029063">
    <property type="entry name" value="SAM-dependent_MTases_sf"/>
</dbReference>
<name>A0A6P1DB45_9NOCA</name>
<reference evidence="6 7" key="1">
    <citation type="submission" date="2020-01" db="EMBL/GenBank/DDBJ databases">
        <title>Genetics and antimicrobial susceptibilities of Nocardia species isolated from the soil; a comparison with species isolated from humans.</title>
        <authorList>
            <person name="Carrasco G."/>
            <person name="Monzon S."/>
            <person name="Sansegundo M."/>
            <person name="Garcia E."/>
            <person name="Garrido N."/>
            <person name="Medina M.J."/>
            <person name="Villalon P."/>
            <person name="Ramirez-Arocha A.C."/>
            <person name="Jimenez P."/>
            <person name="Cuesta I."/>
            <person name="Valdezate S."/>
        </authorList>
    </citation>
    <scope>NUCLEOTIDE SEQUENCE [LARGE SCALE GENOMIC DNA]</scope>
    <source>
        <strain evidence="4 6">CNM20110639</strain>
        <strain evidence="5 7">CNM20110649</strain>
    </source>
</reference>
<protein>
    <submittedName>
        <fullName evidence="4">Methyltransferase</fullName>
    </submittedName>
</protein>
<dbReference type="RefSeq" id="WP_163829850.1">
    <property type="nucleotide sequence ID" value="NZ_JAAGUX010000035.1"/>
</dbReference>
<dbReference type="Gene3D" id="3.40.50.150">
    <property type="entry name" value="Vaccinia Virus protein VP39"/>
    <property type="match status" value="1"/>
</dbReference>
<dbReference type="InterPro" id="IPR002935">
    <property type="entry name" value="SAM_O-MeTrfase"/>
</dbReference>
<evidence type="ECO:0000256" key="3">
    <source>
        <dbReference type="ARBA" id="ARBA00022691"/>
    </source>
</evidence>
<dbReference type="Proteomes" id="UP000468928">
    <property type="component" value="Unassembled WGS sequence"/>
</dbReference>
<dbReference type="PANTHER" id="PTHR43167">
    <property type="entry name" value="PUTATIVE (AFU_ORTHOLOGUE AFUA_6G01830)-RELATED"/>
    <property type="match status" value="1"/>
</dbReference>
<evidence type="ECO:0000313" key="5">
    <source>
        <dbReference type="EMBL" id="NEW57698.1"/>
    </source>
</evidence>
<sequence length="230" mass="25154">MNAGTLQDPELDRFVAELQQRSLDQIPAIGSYFADRVARDDAADPNDLDADANDFLADKLIALEHDKAMLCHRVCLAMRARQVVEVGTSYGVSTLYLAQAVHLVTSADGGTGRVIGTEIEPAKAATARQNFHRAGLDELIDLREGDVRTTLVDLDVPIDLALIDIWPVLARPALELLVPKLRPGGVVFIDNTDGHRENYRDALAFIDDPANRLLSQTLPFSSGLEMVVKQ</sequence>
<keyword evidence="1 4" id="KW-0489">Methyltransferase</keyword>
<dbReference type="GO" id="GO:0032259">
    <property type="term" value="P:methylation"/>
    <property type="evidence" value="ECO:0007669"/>
    <property type="project" value="UniProtKB-KW"/>
</dbReference>